<dbReference type="InterPro" id="IPR045540">
    <property type="entry name" value="YegS/DAGK_C"/>
</dbReference>
<dbReference type="SMART" id="SM00014">
    <property type="entry name" value="acidPPc"/>
    <property type="match status" value="1"/>
</dbReference>
<evidence type="ECO:0000256" key="8">
    <source>
        <dbReference type="ARBA" id="ARBA00023264"/>
    </source>
</evidence>
<dbReference type="SMART" id="SM00046">
    <property type="entry name" value="DAGKc"/>
    <property type="match status" value="1"/>
</dbReference>
<dbReference type="Proteomes" id="UP001602370">
    <property type="component" value="Unassembled WGS sequence"/>
</dbReference>
<evidence type="ECO:0000256" key="1">
    <source>
        <dbReference type="ARBA" id="ARBA00001946"/>
    </source>
</evidence>
<dbReference type="RefSeq" id="WP_388310894.1">
    <property type="nucleotide sequence ID" value="NZ_JBIBDZ010000013.1"/>
</dbReference>
<evidence type="ECO:0000313" key="13">
    <source>
        <dbReference type="Proteomes" id="UP001602370"/>
    </source>
</evidence>
<evidence type="ECO:0000256" key="9">
    <source>
        <dbReference type="SAM" id="MobiDB-lite"/>
    </source>
</evidence>
<comment type="similarity">
    <text evidence="2">Belongs to the diacylglycerol/lipid kinase family.</text>
</comment>
<keyword evidence="10" id="KW-0812">Transmembrane</keyword>
<keyword evidence="10" id="KW-0472">Membrane</keyword>
<keyword evidence="7" id="KW-0444">Lipid biosynthesis</keyword>
<dbReference type="PANTHER" id="PTHR12358">
    <property type="entry name" value="SPHINGOSINE KINASE"/>
    <property type="match status" value="1"/>
</dbReference>
<keyword evidence="5 12" id="KW-0418">Kinase</keyword>
<keyword evidence="6" id="KW-0067">ATP-binding</keyword>
<feature type="transmembrane region" description="Helical" evidence="10">
    <location>
        <begin position="12"/>
        <end position="32"/>
    </location>
</feature>
<sequence>MTNTHEAGDGRVRLLLLLPVQTAVVAGVGLLLTGPLAHHWPLSAEDGVNDALADRRTPFVTALTDVASLLAGTESVIALTLVCTLVLLLVPRVPPWREAAFLAVAVAAQSAVFLLVTLVVDRERPDVPHVDPAPPTSGFPSGHVGASVALFGGLAVLASRRLHGFRRHLTVGLLLVIPLFVAYSRVYRGMHHTSDVVAGLLNGACTLALVAAALLPRSRKEAAPPAPEPSAHGARRAVVVRHPRACDEATATRVRTLLRDHGFAEQRWTETTVGDPSGALAEHLGERDTDTDEGPDTDAGRDTDLVVVCGGDGTVRACADVVAGTGVPLAIVPCGTGNLLARNLRLPTEPVPALREALRGQVVGLDVGRIRGDGIAPTRFAVMAGAGFDAAMVRDTSARLKESLGWAAYVVSALRHLADARMRLSIRLDGGAPLERRARMVVIGNVGTLQGGLPLLPEARPDSGSLEVVLLDPRGVTGWLAAAGYLASRAPGGRRHRASGTRERSRAHGALEYFGAARIDLRFARPQPREIDGDAFPEGTWLTADVEPAALRVCLPASAPADGPRGTGTRARADALTDTDTDTTPARTGAPTGASTHVASDIPAQAGTPAGSEAPAGAGREGGGRGHRDARTAAQ</sequence>
<keyword evidence="13" id="KW-1185">Reference proteome</keyword>
<feature type="transmembrane region" description="Helical" evidence="10">
    <location>
        <begin position="140"/>
        <end position="158"/>
    </location>
</feature>
<feature type="transmembrane region" description="Helical" evidence="10">
    <location>
        <begin position="165"/>
        <end position="184"/>
    </location>
</feature>
<name>A0ABW6Y0S8_9ACTN</name>
<feature type="transmembrane region" description="Helical" evidence="10">
    <location>
        <begin position="196"/>
        <end position="215"/>
    </location>
</feature>
<dbReference type="Pfam" id="PF00781">
    <property type="entry name" value="DAGK_cat"/>
    <property type="match status" value="1"/>
</dbReference>
<evidence type="ECO:0000256" key="5">
    <source>
        <dbReference type="ARBA" id="ARBA00022777"/>
    </source>
</evidence>
<comment type="caution">
    <text evidence="12">The sequence shown here is derived from an EMBL/GenBank/DDBJ whole genome shotgun (WGS) entry which is preliminary data.</text>
</comment>
<evidence type="ECO:0000256" key="7">
    <source>
        <dbReference type="ARBA" id="ARBA00023209"/>
    </source>
</evidence>
<dbReference type="InterPro" id="IPR036938">
    <property type="entry name" value="PAP2/HPO_sf"/>
</dbReference>
<dbReference type="InterPro" id="IPR000326">
    <property type="entry name" value="PAP2/HPO"/>
</dbReference>
<dbReference type="Gene3D" id="1.20.144.10">
    <property type="entry name" value="Phosphatidic acid phosphatase type 2/haloperoxidase"/>
    <property type="match status" value="1"/>
</dbReference>
<feature type="compositionally biased region" description="Basic and acidic residues" evidence="9">
    <location>
        <begin position="622"/>
        <end position="635"/>
    </location>
</feature>
<dbReference type="InterPro" id="IPR050187">
    <property type="entry name" value="Lipid_Phosphate_FormReg"/>
</dbReference>
<dbReference type="SUPFAM" id="SSF48317">
    <property type="entry name" value="Acid phosphatase/Vanadium-dependent haloperoxidase"/>
    <property type="match status" value="1"/>
</dbReference>
<dbReference type="GO" id="GO:0016301">
    <property type="term" value="F:kinase activity"/>
    <property type="evidence" value="ECO:0007669"/>
    <property type="project" value="UniProtKB-KW"/>
</dbReference>
<evidence type="ECO:0000313" key="12">
    <source>
        <dbReference type="EMBL" id="MFF5923356.1"/>
    </source>
</evidence>
<dbReference type="EMBL" id="JBIBDZ010000013">
    <property type="protein sequence ID" value="MFF5923356.1"/>
    <property type="molecule type" value="Genomic_DNA"/>
</dbReference>
<protein>
    <submittedName>
        <fullName evidence="12">Diacylglycerol kinase family protein</fullName>
    </submittedName>
</protein>
<dbReference type="Pfam" id="PF01569">
    <property type="entry name" value="PAP2"/>
    <property type="match status" value="1"/>
</dbReference>
<keyword evidence="7" id="KW-0443">Lipid metabolism</keyword>
<dbReference type="InterPro" id="IPR016064">
    <property type="entry name" value="NAD/diacylglycerol_kinase_sf"/>
</dbReference>
<dbReference type="PROSITE" id="PS50146">
    <property type="entry name" value="DAGK"/>
    <property type="match status" value="1"/>
</dbReference>
<organism evidence="12 13">
    <name type="scientific">Streptomyces flavochromogenes</name>
    <dbReference type="NCBI Taxonomy" id="68199"/>
    <lineage>
        <taxon>Bacteria</taxon>
        <taxon>Bacillati</taxon>
        <taxon>Actinomycetota</taxon>
        <taxon>Actinomycetes</taxon>
        <taxon>Kitasatosporales</taxon>
        <taxon>Streptomycetaceae</taxon>
        <taxon>Streptomyces</taxon>
    </lineage>
</organism>
<evidence type="ECO:0000256" key="6">
    <source>
        <dbReference type="ARBA" id="ARBA00022840"/>
    </source>
</evidence>
<dbReference type="Gene3D" id="3.40.50.10330">
    <property type="entry name" value="Probable inorganic polyphosphate/atp-NAD kinase, domain 1"/>
    <property type="match status" value="1"/>
</dbReference>
<proteinExistence type="inferred from homology"/>
<dbReference type="InterPro" id="IPR017438">
    <property type="entry name" value="ATP-NAD_kinase_N"/>
</dbReference>
<dbReference type="InterPro" id="IPR001206">
    <property type="entry name" value="Diacylglycerol_kinase_cat_dom"/>
</dbReference>
<feature type="compositionally biased region" description="Low complexity" evidence="9">
    <location>
        <begin position="606"/>
        <end position="618"/>
    </location>
</feature>
<evidence type="ECO:0000259" key="11">
    <source>
        <dbReference type="PROSITE" id="PS50146"/>
    </source>
</evidence>
<gene>
    <name evidence="12" type="ORF">ACFY8C_34310</name>
</gene>
<keyword evidence="10" id="KW-1133">Transmembrane helix</keyword>
<accession>A0ABW6Y0S8</accession>
<dbReference type="SUPFAM" id="SSF111331">
    <property type="entry name" value="NAD kinase/diacylglycerol kinase-like"/>
    <property type="match status" value="1"/>
</dbReference>
<feature type="region of interest" description="Disordered" evidence="9">
    <location>
        <begin position="268"/>
        <end position="302"/>
    </location>
</feature>
<reference evidence="12 13" key="1">
    <citation type="submission" date="2024-10" db="EMBL/GenBank/DDBJ databases">
        <title>The Natural Products Discovery Center: Release of the First 8490 Sequenced Strains for Exploring Actinobacteria Biosynthetic Diversity.</title>
        <authorList>
            <person name="Kalkreuter E."/>
            <person name="Kautsar S.A."/>
            <person name="Yang D."/>
            <person name="Bader C.D."/>
            <person name="Teijaro C.N."/>
            <person name="Fluegel L."/>
            <person name="Davis C.M."/>
            <person name="Simpson J.R."/>
            <person name="Lauterbach L."/>
            <person name="Steele A.D."/>
            <person name="Gui C."/>
            <person name="Meng S."/>
            <person name="Li G."/>
            <person name="Viehrig K."/>
            <person name="Ye F."/>
            <person name="Su P."/>
            <person name="Kiefer A.F."/>
            <person name="Nichols A."/>
            <person name="Cepeda A.J."/>
            <person name="Yan W."/>
            <person name="Fan B."/>
            <person name="Jiang Y."/>
            <person name="Adhikari A."/>
            <person name="Zheng C.-J."/>
            <person name="Schuster L."/>
            <person name="Cowan T.M."/>
            <person name="Smanski M.J."/>
            <person name="Chevrette M.G."/>
            <person name="De Carvalho L.P.S."/>
            <person name="Shen B."/>
        </authorList>
    </citation>
    <scope>NUCLEOTIDE SEQUENCE [LARGE SCALE GENOMIC DNA]</scope>
    <source>
        <strain evidence="12 13">NPDC012605</strain>
    </source>
</reference>
<keyword evidence="7" id="KW-0594">Phospholipid biosynthesis</keyword>
<comment type="cofactor">
    <cofactor evidence="1">
        <name>Mg(2+)</name>
        <dbReference type="ChEBI" id="CHEBI:18420"/>
    </cofactor>
</comment>
<evidence type="ECO:0000256" key="2">
    <source>
        <dbReference type="ARBA" id="ARBA00005983"/>
    </source>
</evidence>
<dbReference type="Pfam" id="PF19279">
    <property type="entry name" value="YegS_C"/>
    <property type="match status" value="1"/>
</dbReference>
<feature type="transmembrane region" description="Helical" evidence="10">
    <location>
        <begin position="99"/>
        <end position="120"/>
    </location>
</feature>
<evidence type="ECO:0000256" key="3">
    <source>
        <dbReference type="ARBA" id="ARBA00022679"/>
    </source>
</evidence>
<feature type="domain" description="DAGKc" evidence="11">
    <location>
        <begin position="232"/>
        <end position="374"/>
    </location>
</feature>
<feature type="compositionally biased region" description="Low complexity" evidence="9">
    <location>
        <begin position="561"/>
        <end position="594"/>
    </location>
</feature>
<feature type="region of interest" description="Disordered" evidence="9">
    <location>
        <begin position="557"/>
        <end position="635"/>
    </location>
</feature>
<keyword evidence="3" id="KW-0808">Transferase</keyword>
<keyword evidence="4" id="KW-0547">Nucleotide-binding</keyword>
<dbReference type="PANTHER" id="PTHR12358:SF54">
    <property type="entry name" value="SPHINGOSINE KINASE RELATED PROTEIN"/>
    <property type="match status" value="1"/>
</dbReference>
<evidence type="ECO:0000256" key="10">
    <source>
        <dbReference type="SAM" id="Phobius"/>
    </source>
</evidence>
<evidence type="ECO:0000256" key="4">
    <source>
        <dbReference type="ARBA" id="ARBA00022741"/>
    </source>
</evidence>
<dbReference type="Gene3D" id="2.60.200.40">
    <property type="match status" value="1"/>
</dbReference>
<keyword evidence="8" id="KW-1208">Phospholipid metabolism</keyword>
<feature type="transmembrane region" description="Helical" evidence="10">
    <location>
        <begin position="66"/>
        <end position="90"/>
    </location>
</feature>